<protein>
    <recommendedName>
        <fullName evidence="3">DUF3352 domain-containing protein</fullName>
    </recommendedName>
</protein>
<dbReference type="RefSeq" id="WP_129875721.1">
    <property type="nucleotide sequence ID" value="NZ_SEWG01000002.1"/>
</dbReference>
<reference evidence="1 2" key="1">
    <citation type="submission" date="2019-02" db="EMBL/GenBank/DDBJ databases">
        <title>Bacterial novel species Mucilaginibacter sp. 17JY9-4 isolated from soil.</title>
        <authorList>
            <person name="Jung H.-Y."/>
        </authorList>
    </citation>
    <scope>NUCLEOTIDE SEQUENCE [LARGE SCALE GENOMIC DNA]</scope>
    <source>
        <strain evidence="1 2">17JY9-4</strain>
    </source>
</reference>
<proteinExistence type="predicted"/>
<evidence type="ECO:0000313" key="2">
    <source>
        <dbReference type="Proteomes" id="UP000293331"/>
    </source>
</evidence>
<dbReference type="OrthoDB" id="1093345at2"/>
<dbReference type="Proteomes" id="UP000293331">
    <property type="component" value="Unassembled WGS sequence"/>
</dbReference>
<keyword evidence="2" id="KW-1185">Reference proteome</keyword>
<sequence>MRRLIIITLILLAATAYITVKYFRNLNTSGMYAGNIMHTIPDNAAIVFEFTNEKSFYDIYAGNTLLHNLIGGQKMSELDTVRNVLFGNAALNSFFYSRNVFMSLYPSQNNDVDLLLTASTAKDFNLSEFDKLAGQQKTGMLITPLKIGEKRGYNIYFNSLKKRFYIINIDANIFSGSFSKGLITQNANYKADRDKQAFMLLPDQQNSNSLANLYINYQHLGPLFSKLFKSNNSDIFKPFRLLPALAALNLNFKNDAVMFSGYSNIQTNKPGTYLNIFVKQQPVTNQLKDLYPSTTAYALNMAVSNPVQFSADLAEFYKNAGLLTEETALFDKIKAQTGIALQHEFAQLLGNEFAVVTTRYQERIAIIQVKNGSKLRPFINNISGMITDDVGQFNFAKVPYFLLGDAFSAFKKPYFRIIDNYLILANSVKELDSYNDTYFNRKFLNKTQEYIKFDNLLAERSNIAFFIHFKNAQQILKNGLKDDFYIAYKNNSLSWKNFFASSYQFAATDKNFYTNFCLLQNQSDTTVSKKTN</sequence>
<dbReference type="AlphaFoldDB" id="A0A4Q5LPY9"/>
<comment type="caution">
    <text evidence="1">The sequence shown here is derived from an EMBL/GenBank/DDBJ whole genome shotgun (WGS) entry which is preliminary data.</text>
</comment>
<name>A0A4Q5LPY9_9SPHI</name>
<evidence type="ECO:0000313" key="1">
    <source>
        <dbReference type="EMBL" id="RYU91463.1"/>
    </source>
</evidence>
<organism evidence="1 2">
    <name type="scientific">Mucilaginibacter terrigena</name>
    <dbReference type="NCBI Taxonomy" id="2492395"/>
    <lineage>
        <taxon>Bacteria</taxon>
        <taxon>Pseudomonadati</taxon>
        <taxon>Bacteroidota</taxon>
        <taxon>Sphingobacteriia</taxon>
        <taxon>Sphingobacteriales</taxon>
        <taxon>Sphingobacteriaceae</taxon>
        <taxon>Mucilaginibacter</taxon>
    </lineage>
</organism>
<evidence type="ECO:0008006" key="3">
    <source>
        <dbReference type="Google" id="ProtNLM"/>
    </source>
</evidence>
<gene>
    <name evidence="1" type="ORF">EWM62_05860</name>
</gene>
<dbReference type="EMBL" id="SEWG01000002">
    <property type="protein sequence ID" value="RYU91463.1"/>
    <property type="molecule type" value="Genomic_DNA"/>
</dbReference>
<accession>A0A4Q5LPY9</accession>